<dbReference type="GO" id="GO:0046872">
    <property type="term" value="F:metal ion binding"/>
    <property type="evidence" value="ECO:0007669"/>
    <property type="project" value="UniProtKB-KW"/>
</dbReference>
<evidence type="ECO:0000256" key="1">
    <source>
        <dbReference type="ARBA" id="ARBA00022490"/>
    </source>
</evidence>
<dbReference type="Pfam" id="PF12804">
    <property type="entry name" value="NTP_transf_3"/>
    <property type="match status" value="1"/>
</dbReference>
<dbReference type="InterPro" id="IPR025877">
    <property type="entry name" value="MobA-like_NTP_Trfase"/>
</dbReference>
<dbReference type="AlphaFoldDB" id="A0A7K4AJ71"/>
<dbReference type="PANTHER" id="PTHR19136">
    <property type="entry name" value="MOLYBDENUM COFACTOR GUANYLYLTRANSFERASE"/>
    <property type="match status" value="1"/>
</dbReference>
<evidence type="ECO:0000256" key="2">
    <source>
        <dbReference type="ARBA" id="ARBA00022679"/>
    </source>
</evidence>
<dbReference type="GO" id="GO:0006777">
    <property type="term" value="P:Mo-molybdopterin cofactor biosynthetic process"/>
    <property type="evidence" value="ECO:0007669"/>
    <property type="project" value="UniProtKB-KW"/>
</dbReference>
<dbReference type="InterPro" id="IPR013482">
    <property type="entry name" value="Molybde_CF_guanTrfase"/>
</dbReference>
<reference evidence="9 10" key="1">
    <citation type="journal article" date="2020" name="Biotechnol. Biofuels">
        <title>New insights from the biogas microbiome by comprehensive genome-resolved metagenomics of nearly 1600 species originating from multiple anaerobic digesters.</title>
        <authorList>
            <person name="Campanaro S."/>
            <person name="Treu L."/>
            <person name="Rodriguez-R L.M."/>
            <person name="Kovalovszki A."/>
            <person name="Ziels R.M."/>
            <person name="Maus I."/>
            <person name="Zhu X."/>
            <person name="Kougias P.G."/>
            <person name="Basile A."/>
            <person name="Luo G."/>
            <person name="Schluter A."/>
            <person name="Konstantinidis K.T."/>
            <person name="Angelidaki I."/>
        </authorList>
    </citation>
    <scope>NUCLEOTIDE SEQUENCE [LARGE SCALE GENOMIC DNA]</scope>
    <source>
        <strain evidence="9">AS27yjCOA_157</strain>
    </source>
</reference>
<keyword evidence="1" id="KW-0963">Cytoplasm</keyword>
<accession>A0A7K4AJ71</accession>
<evidence type="ECO:0000256" key="4">
    <source>
        <dbReference type="ARBA" id="ARBA00022741"/>
    </source>
</evidence>
<gene>
    <name evidence="9" type="ORF">GX426_07535</name>
</gene>
<sequence length="223" mass="24947">MRSAIILAGGDSHRLGVEKALLEFDGRPLICWMAKTLLSAADELVVVARDQKHAKRLAEIVSDRTLLDQTHSDRVRIHFTWDRVSGFGPVAGLEAGLGMARGRFAFAAACDLPFLNGMVIQRLFELADPGRGYEAAVPVQPNGYFEPLHSVYEREKMQASCQRALESGERRIHVPLQELVVNRVSKEHLLPMDPELLSFFNLNTSEDLEKARALWQEKGKKAD</sequence>
<keyword evidence="6" id="KW-0342">GTP-binding</keyword>
<protein>
    <submittedName>
        <fullName evidence="9">Molybdenum cofactor guanylyltransferase</fullName>
    </submittedName>
</protein>
<dbReference type="InterPro" id="IPR029044">
    <property type="entry name" value="Nucleotide-diphossugar_trans"/>
</dbReference>
<dbReference type="Proteomes" id="UP000544742">
    <property type="component" value="Unassembled WGS sequence"/>
</dbReference>
<evidence type="ECO:0000256" key="3">
    <source>
        <dbReference type="ARBA" id="ARBA00022723"/>
    </source>
</evidence>
<proteinExistence type="predicted"/>
<dbReference type="RefSeq" id="WP_273271901.1">
    <property type="nucleotide sequence ID" value="NZ_JBCEYQ010000007.1"/>
</dbReference>
<evidence type="ECO:0000256" key="7">
    <source>
        <dbReference type="ARBA" id="ARBA00023150"/>
    </source>
</evidence>
<dbReference type="SUPFAM" id="SSF53448">
    <property type="entry name" value="Nucleotide-diphospho-sugar transferases"/>
    <property type="match status" value="1"/>
</dbReference>
<keyword evidence="9" id="KW-0548">Nucleotidyltransferase</keyword>
<keyword evidence="3" id="KW-0479">Metal-binding</keyword>
<evidence type="ECO:0000259" key="8">
    <source>
        <dbReference type="Pfam" id="PF12804"/>
    </source>
</evidence>
<evidence type="ECO:0000313" key="9">
    <source>
        <dbReference type="EMBL" id="NLJ22945.1"/>
    </source>
</evidence>
<dbReference type="CDD" id="cd02503">
    <property type="entry name" value="MobA"/>
    <property type="match status" value="1"/>
</dbReference>
<keyword evidence="2 9" id="KW-0808">Transferase</keyword>
<dbReference type="Gene3D" id="3.90.550.10">
    <property type="entry name" value="Spore Coat Polysaccharide Biosynthesis Protein SpsA, Chain A"/>
    <property type="match status" value="1"/>
</dbReference>
<comment type="caution">
    <text evidence="9">The sequence shown here is derived from an EMBL/GenBank/DDBJ whole genome shotgun (WGS) entry which is preliminary data.</text>
</comment>
<evidence type="ECO:0000256" key="5">
    <source>
        <dbReference type="ARBA" id="ARBA00022842"/>
    </source>
</evidence>
<keyword evidence="4" id="KW-0547">Nucleotide-binding</keyword>
<evidence type="ECO:0000313" key="10">
    <source>
        <dbReference type="Proteomes" id="UP000544742"/>
    </source>
</evidence>
<dbReference type="EMBL" id="JAAYUN010000126">
    <property type="protein sequence ID" value="NLJ22945.1"/>
    <property type="molecule type" value="Genomic_DNA"/>
</dbReference>
<dbReference type="GO" id="GO:0005525">
    <property type="term" value="F:GTP binding"/>
    <property type="evidence" value="ECO:0007669"/>
    <property type="project" value="UniProtKB-KW"/>
</dbReference>
<feature type="domain" description="MobA-like NTP transferase" evidence="8">
    <location>
        <begin position="4"/>
        <end position="172"/>
    </location>
</feature>
<dbReference type="GO" id="GO:0016779">
    <property type="term" value="F:nucleotidyltransferase activity"/>
    <property type="evidence" value="ECO:0007669"/>
    <property type="project" value="UniProtKB-KW"/>
</dbReference>
<keyword evidence="7" id="KW-0501">Molybdenum cofactor biosynthesis</keyword>
<evidence type="ECO:0000256" key="6">
    <source>
        <dbReference type="ARBA" id="ARBA00023134"/>
    </source>
</evidence>
<name>A0A7K4AJ71_METSH</name>
<keyword evidence="5" id="KW-0460">Magnesium</keyword>
<dbReference type="PANTHER" id="PTHR19136:SF81">
    <property type="entry name" value="MOLYBDENUM COFACTOR GUANYLYLTRANSFERASE"/>
    <property type="match status" value="1"/>
</dbReference>
<organism evidence="9 10">
    <name type="scientific">Methanothrix soehngenii</name>
    <name type="common">Methanosaeta concilii</name>
    <dbReference type="NCBI Taxonomy" id="2223"/>
    <lineage>
        <taxon>Archaea</taxon>
        <taxon>Methanobacteriati</taxon>
        <taxon>Methanobacteriota</taxon>
        <taxon>Stenosarchaea group</taxon>
        <taxon>Methanomicrobia</taxon>
        <taxon>Methanotrichales</taxon>
        <taxon>Methanotrichaceae</taxon>
        <taxon>Methanothrix</taxon>
    </lineage>
</organism>